<dbReference type="InterPro" id="IPR010106">
    <property type="entry name" value="RpnA"/>
</dbReference>
<dbReference type="Pfam" id="PF12784">
    <property type="entry name" value="PDDEXK_2"/>
    <property type="match status" value="1"/>
</dbReference>
<dbReference type="PANTHER" id="PTHR41317">
    <property type="entry name" value="PD-(D_E)XK NUCLEASE FAMILY TRANSPOSASE"/>
    <property type="match status" value="1"/>
</dbReference>
<dbReference type="InterPro" id="IPR000563">
    <property type="entry name" value="Flag_FliH"/>
</dbReference>
<dbReference type="STRING" id="1346330.M472_20995"/>
<gene>
    <name evidence="1" type="ORF">M472_20995</name>
</gene>
<dbReference type="AlphaFoldDB" id="U2JEY3"/>
<name>U2JEY3_9SPHI</name>
<comment type="caution">
    <text evidence="1">The sequence shown here is derived from an EMBL/GenBank/DDBJ whole genome shotgun (WGS) entry which is preliminary data.</text>
</comment>
<dbReference type="RefSeq" id="WP_021068359.1">
    <property type="nucleotide sequence ID" value="NZ_ATDL01000002.1"/>
</dbReference>
<evidence type="ECO:0000313" key="1">
    <source>
        <dbReference type="EMBL" id="ERJ61233.1"/>
    </source>
</evidence>
<dbReference type="GO" id="GO:0009288">
    <property type="term" value="C:bacterial-type flagellum"/>
    <property type="evidence" value="ECO:0007669"/>
    <property type="project" value="InterPro"/>
</dbReference>
<dbReference type="Proteomes" id="UP000016584">
    <property type="component" value="Unassembled WGS sequence"/>
</dbReference>
<dbReference type="EMBL" id="ATDL01000002">
    <property type="protein sequence ID" value="ERJ61233.1"/>
    <property type="molecule type" value="Genomic_DNA"/>
</dbReference>
<reference evidence="1 2" key="1">
    <citation type="journal article" date="2013" name="Genome Announc.">
        <title>The Draft Genome Sequence of Sphingomonas paucimobilis Strain HER1398 (Proteobacteria), Host to the Giant PAU Phage, Indicates That It Is a Member of the Genus Sphingobacterium (Bacteroidetes).</title>
        <authorList>
            <person name="White R.A.III."/>
            <person name="Suttle C.A."/>
        </authorList>
    </citation>
    <scope>NUCLEOTIDE SEQUENCE [LARGE SCALE GENOMIC DNA]</scope>
    <source>
        <strain evidence="1 2">HER1398</strain>
    </source>
</reference>
<dbReference type="eggNOG" id="COG5464">
    <property type="taxonomic scope" value="Bacteria"/>
</dbReference>
<keyword evidence="2" id="KW-1185">Reference proteome</keyword>
<sequence>MIEYYDYDEILLALEEPMEEDRYEGNSKYINLTTDFSFKRVFGTEVNKDLLLSFLNGVFAGRKEIKDLHYNKNEHVGDSDSMGGVVFDLTCIGSNGEQFAIEVQRTSQLNLKRRMLYYGSKIISDQAPKGRRREWDYKISEVYVIVILDGFPMPGGNGLDYIHDICLCHRDTGRVFYDEYGFIYISLVNFVKQEVELETDFDCWLYVLKNMSKMDKLPLYMRKPIFEKLFDIAEYSNMNKEDRQMYDVSLKRKWDAYSIEQTRIILEERAVERGLQQGLEKGLAQGLEQGIEQGIEQGLEQGLEKGREEMKLETAKTMLDKGFDPKMIAELLHLSESEIEKLR</sequence>
<dbReference type="NCBIfam" id="TIGR01784">
    <property type="entry name" value="T_den_put_tspse"/>
    <property type="match status" value="1"/>
</dbReference>
<dbReference type="PANTHER" id="PTHR41317:SF1">
    <property type="entry name" value="PD-(D_E)XK NUCLEASE FAMILY TRANSPOSASE"/>
    <property type="match status" value="1"/>
</dbReference>
<evidence type="ECO:0000313" key="2">
    <source>
        <dbReference type="Proteomes" id="UP000016584"/>
    </source>
</evidence>
<organism evidence="1 2">
    <name type="scientific">Sphingobacterium paucimobilis HER1398</name>
    <dbReference type="NCBI Taxonomy" id="1346330"/>
    <lineage>
        <taxon>Bacteria</taxon>
        <taxon>Pseudomonadati</taxon>
        <taxon>Bacteroidota</taxon>
        <taxon>Sphingobacteriia</taxon>
        <taxon>Sphingobacteriales</taxon>
        <taxon>Sphingobacteriaceae</taxon>
        <taxon>Sphingobacterium</taxon>
    </lineage>
</organism>
<dbReference type="PATRIC" id="fig|1346330.5.peg.163"/>
<dbReference type="PRINTS" id="PR01003">
    <property type="entry name" value="FLGFLIH"/>
</dbReference>
<dbReference type="GO" id="GO:0003774">
    <property type="term" value="F:cytoskeletal motor activity"/>
    <property type="evidence" value="ECO:0007669"/>
    <property type="project" value="InterPro"/>
</dbReference>
<proteinExistence type="predicted"/>
<protein>
    <recommendedName>
        <fullName evidence="3">Rpn family recombination-promoting nuclease/putative transposase</fullName>
    </recommendedName>
</protein>
<evidence type="ECO:0008006" key="3">
    <source>
        <dbReference type="Google" id="ProtNLM"/>
    </source>
</evidence>
<accession>U2JEY3</accession>
<dbReference type="GO" id="GO:0071973">
    <property type="term" value="P:bacterial-type flagellum-dependent cell motility"/>
    <property type="evidence" value="ECO:0007669"/>
    <property type="project" value="InterPro"/>
</dbReference>